<evidence type="ECO:0000313" key="2">
    <source>
        <dbReference type="EMBL" id="CAL1355994.1"/>
    </source>
</evidence>
<accession>A0AAV2CJ10</accession>
<feature type="region of interest" description="Disordered" evidence="1">
    <location>
        <begin position="1"/>
        <end position="30"/>
    </location>
</feature>
<organism evidence="2 3">
    <name type="scientific">Linum trigynum</name>
    <dbReference type="NCBI Taxonomy" id="586398"/>
    <lineage>
        <taxon>Eukaryota</taxon>
        <taxon>Viridiplantae</taxon>
        <taxon>Streptophyta</taxon>
        <taxon>Embryophyta</taxon>
        <taxon>Tracheophyta</taxon>
        <taxon>Spermatophyta</taxon>
        <taxon>Magnoliopsida</taxon>
        <taxon>eudicotyledons</taxon>
        <taxon>Gunneridae</taxon>
        <taxon>Pentapetalae</taxon>
        <taxon>rosids</taxon>
        <taxon>fabids</taxon>
        <taxon>Malpighiales</taxon>
        <taxon>Linaceae</taxon>
        <taxon>Linum</taxon>
    </lineage>
</organism>
<dbReference type="AlphaFoldDB" id="A0AAV2CJ10"/>
<protein>
    <submittedName>
        <fullName evidence="2">Uncharacterized protein</fullName>
    </submittedName>
</protein>
<gene>
    <name evidence="2" type="ORF">LTRI10_LOCUS3719</name>
</gene>
<feature type="compositionally biased region" description="Polar residues" evidence="1">
    <location>
        <begin position="1"/>
        <end position="20"/>
    </location>
</feature>
<keyword evidence="3" id="KW-1185">Reference proteome</keyword>
<evidence type="ECO:0000256" key="1">
    <source>
        <dbReference type="SAM" id="MobiDB-lite"/>
    </source>
</evidence>
<proteinExistence type="predicted"/>
<dbReference type="EMBL" id="OZ034813">
    <property type="protein sequence ID" value="CAL1355994.1"/>
    <property type="molecule type" value="Genomic_DNA"/>
</dbReference>
<feature type="region of interest" description="Disordered" evidence="1">
    <location>
        <begin position="65"/>
        <end position="85"/>
    </location>
</feature>
<dbReference type="Proteomes" id="UP001497516">
    <property type="component" value="Chromosome 1"/>
</dbReference>
<name>A0AAV2CJ10_9ROSI</name>
<reference evidence="2 3" key="1">
    <citation type="submission" date="2024-04" db="EMBL/GenBank/DDBJ databases">
        <authorList>
            <person name="Fracassetti M."/>
        </authorList>
    </citation>
    <scope>NUCLEOTIDE SEQUENCE [LARGE SCALE GENOMIC DNA]</scope>
</reference>
<evidence type="ECO:0000313" key="3">
    <source>
        <dbReference type="Proteomes" id="UP001497516"/>
    </source>
</evidence>
<sequence length="143" mass="15822">MTHYQLPQSPTSTNSTSKWTRLNPLPQSRPHGLRAQFEAFPDVVSPSSIVVRVPAIPPAKLRYGRERGRSRAVPAEQRTRRTEETSTCLASASLPACVSAGCRFRWGARLLLVEGGGRGDGNWEVPVVFGSRKREGDAIAWFY</sequence>